<comment type="catalytic activity">
    <reaction evidence="11 12">
        <text>uridine(1498) in 16S rRNA + S-adenosyl-L-methionine = N(3)-methyluridine(1498) in 16S rRNA + S-adenosyl-L-homocysteine + H(+)</text>
        <dbReference type="Rhea" id="RHEA:42920"/>
        <dbReference type="Rhea" id="RHEA-COMP:10283"/>
        <dbReference type="Rhea" id="RHEA-COMP:10284"/>
        <dbReference type="ChEBI" id="CHEBI:15378"/>
        <dbReference type="ChEBI" id="CHEBI:57856"/>
        <dbReference type="ChEBI" id="CHEBI:59789"/>
        <dbReference type="ChEBI" id="CHEBI:65315"/>
        <dbReference type="ChEBI" id="CHEBI:74502"/>
        <dbReference type="EC" id="2.1.1.193"/>
    </reaction>
</comment>
<dbReference type="SUPFAM" id="SSF88697">
    <property type="entry name" value="PUA domain-like"/>
    <property type="match status" value="1"/>
</dbReference>
<evidence type="ECO:0000313" key="16">
    <source>
        <dbReference type="Proteomes" id="UP000030153"/>
    </source>
</evidence>
<evidence type="ECO:0000256" key="1">
    <source>
        <dbReference type="ARBA" id="ARBA00004496"/>
    </source>
</evidence>
<dbReference type="Pfam" id="PF04452">
    <property type="entry name" value="Methyltrans_RNA"/>
    <property type="match status" value="1"/>
</dbReference>
<comment type="subcellular location">
    <subcellularLocation>
        <location evidence="1 12">Cytoplasm</location>
    </subcellularLocation>
</comment>
<comment type="caution">
    <text evidence="15">The sequence shown here is derived from an EMBL/GenBank/DDBJ whole genome shotgun (WGS) entry which is preliminary data.</text>
</comment>
<feature type="domain" description="Ribosomal RNA small subunit methyltransferase E methyltransferase" evidence="13">
    <location>
        <begin position="73"/>
        <end position="242"/>
    </location>
</feature>
<dbReference type="GO" id="GO:0070042">
    <property type="term" value="F:rRNA (uridine-N3-)-methyltransferase activity"/>
    <property type="evidence" value="ECO:0007669"/>
    <property type="project" value="TreeGrafter"/>
</dbReference>
<dbReference type="EMBL" id="AVBG01000012">
    <property type="protein sequence ID" value="KGP90488.1"/>
    <property type="molecule type" value="Genomic_DNA"/>
</dbReference>
<dbReference type="InterPro" id="IPR006700">
    <property type="entry name" value="RsmE"/>
</dbReference>
<evidence type="ECO:0000256" key="10">
    <source>
        <dbReference type="ARBA" id="ARBA00025699"/>
    </source>
</evidence>
<dbReference type="InterPro" id="IPR029026">
    <property type="entry name" value="tRNA_m1G_MTases_N"/>
</dbReference>
<dbReference type="PANTHER" id="PTHR30027:SF3">
    <property type="entry name" value="16S RRNA (URACIL(1498)-N(3))-METHYLTRANSFERASE"/>
    <property type="match status" value="1"/>
</dbReference>
<name>A0A0A2UUR4_9BACI</name>
<dbReference type="NCBIfam" id="NF008691">
    <property type="entry name" value="PRK11713.1-4"/>
    <property type="match status" value="1"/>
</dbReference>
<evidence type="ECO:0000313" key="15">
    <source>
        <dbReference type="EMBL" id="KGP90488.1"/>
    </source>
</evidence>
<organism evidence="15 16">
    <name type="scientific">Pontibacillus chungwhensis BH030062</name>
    <dbReference type="NCBI Taxonomy" id="1385513"/>
    <lineage>
        <taxon>Bacteria</taxon>
        <taxon>Bacillati</taxon>
        <taxon>Bacillota</taxon>
        <taxon>Bacilli</taxon>
        <taxon>Bacillales</taxon>
        <taxon>Bacillaceae</taxon>
        <taxon>Pontibacillus</taxon>
    </lineage>
</organism>
<dbReference type="InterPro" id="IPR015947">
    <property type="entry name" value="PUA-like_sf"/>
</dbReference>
<evidence type="ECO:0000256" key="7">
    <source>
        <dbReference type="ARBA" id="ARBA00022603"/>
    </source>
</evidence>
<feature type="domain" description="Ribosomal RNA small subunit methyltransferase E PUA-like" evidence="14">
    <location>
        <begin position="18"/>
        <end position="64"/>
    </location>
</feature>
<dbReference type="Gene3D" id="3.40.1280.10">
    <property type="match status" value="1"/>
</dbReference>
<keyword evidence="16" id="KW-1185">Reference proteome</keyword>
<dbReference type="CDD" id="cd18084">
    <property type="entry name" value="RsmE-like"/>
    <property type="match status" value="1"/>
</dbReference>
<comment type="similarity">
    <text evidence="2 12">Belongs to the RNA methyltransferase RsmE family.</text>
</comment>
<gene>
    <name evidence="15" type="ORF">N780_04925</name>
</gene>
<dbReference type="InterPro" id="IPR029028">
    <property type="entry name" value="Alpha/beta_knot_MTases"/>
</dbReference>
<dbReference type="InterPro" id="IPR046886">
    <property type="entry name" value="RsmE_MTase_dom"/>
</dbReference>
<proteinExistence type="inferred from homology"/>
<keyword evidence="5 12" id="KW-0963">Cytoplasm</keyword>
<dbReference type="Pfam" id="PF20260">
    <property type="entry name" value="PUA_4"/>
    <property type="match status" value="1"/>
</dbReference>
<reference evidence="15 16" key="1">
    <citation type="submission" date="2013-08" db="EMBL/GenBank/DDBJ databases">
        <title>Genome of Pontibacillus chungwhensis.</title>
        <authorList>
            <person name="Wang Q."/>
            <person name="Wang G."/>
        </authorList>
    </citation>
    <scope>NUCLEOTIDE SEQUENCE [LARGE SCALE GENOMIC DNA]</scope>
    <source>
        <strain evidence="15 16">BH030062</strain>
    </source>
</reference>
<accession>A0A0A2UUR4</accession>
<dbReference type="EC" id="2.1.1.193" evidence="3 12"/>
<evidence type="ECO:0000256" key="5">
    <source>
        <dbReference type="ARBA" id="ARBA00022490"/>
    </source>
</evidence>
<evidence type="ECO:0000259" key="14">
    <source>
        <dbReference type="Pfam" id="PF20260"/>
    </source>
</evidence>
<keyword evidence="6 12" id="KW-0698">rRNA processing</keyword>
<dbReference type="GO" id="GO:0070475">
    <property type="term" value="P:rRNA base methylation"/>
    <property type="evidence" value="ECO:0007669"/>
    <property type="project" value="TreeGrafter"/>
</dbReference>
<dbReference type="Proteomes" id="UP000030153">
    <property type="component" value="Unassembled WGS sequence"/>
</dbReference>
<dbReference type="RefSeq" id="WP_036785746.1">
    <property type="nucleotide sequence ID" value="NZ_AVBG01000012.1"/>
</dbReference>
<evidence type="ECO:0000256" key="8">
    <source>
        <dbReference type="ARBA" id="ARBA00022679"/>
    </source>
</evidence>
<keyword evidence="9 12" id="KW-0949">S-adenosyl-L-methionine</keyword>
<sequence length="250" mass="28166">MQRYFVPSSGWDDSKVVITGEDVHHIGKVMRMKPEHHILCCTPEGDLAKCEITDITTEAVTCQIVEWLEEQKELPASVTIAQGLPKGDKMEHVIQKGTELGASQFIPFEAERSIVKWDQKKSQKKITRYQKIAKEASEQSHRTTIPSISQLHTLRDLIALQASYDWIVFAYEDEAKSHSFRSLKEVLTQVQQGQRILVIIGPEGGFSEQEVQTLKEAGALAVRLGPRILRTETAATYFLSALSYQLEELG</sequence>
<dbReference type="InterPro" id="IPR046887">
    <property type="entry name" value="RsmE_PUA-like"/>
</dbReference>
<evidence type="ECO:0000256" key="12">
    <source>
        <dbReference type="PIRNR" id="PIRNR015601"/>
    </source>
</evidence>
<dbReference type="STRING" id="1385513.N780_04925"/>
<evidence type="ECO:0000256" key="11">
    <source>
        <dbReference type="ARBA" id="ARBA00047944"/>
    </source>
</evidence>
<evidence type="ECO:0000256" key="2">
    <source>
        <dbReference type="ARBA" id="ARBA00005528"/>
    </source>
</evidence>
<dbReference type="GO" id="GO:0005737">
    <property type="term" value="C:cytoplasm"/>
    <property type="evidence" value="ECO:0007669"/>
    <property type="project" value="UniProtKB-SubCell"/>
</dbReference>
<comment type="function">
    <text evidence="10 12">Specifically methylates the N3 position of the uracil ring of uridine 1498 (m3U1498) in 16S rRNA. Acts on the fully assembled 30S ribosomal subunit.</text>
</comment>
<evidence type="ECO:0000256" key="6">
    <source>
        <dbReference type="ARBA" id="ARBA00022552"/>
    </source>
</evidence>
<dbReference type="NCBIfam" id="NF008692">
    <property type="entry name" value="PRK11713.1-5"/>
    <property type="match status" value="1"/>
</dbReference>
<evidence type="ECO:0000256" key="4">
    <source>
        <dbReference type="ARBA" id="ARBA00013673"/>
    </source>
</evidence>
<keyword evidence="8 12" id="KW-0808">Transferase</keyword>
<dbReference type="SUPFAM" id="SSF75217">
    <property type="entry name" value="alpha/beta knot"/>
    <property type="match status" value="1"/>
</dbReference>
<evidence type="ECO:0000259" key="13">
    <source>
        <dbReference type="Pfam" id="PF04452"/>
    </source>
</evidence>
<keyword evidence="7 12" id="KW-0489">Methyltransferase</keyword>
<dbReference type="eggNOG" id="COG1385">
    <property type="taxonomic scope" value="Bacteria"/>
</dbReference>
<dbReference type="Gene3D" id="2.40.240.20">
    <property type="entry name" value="Hypothetical PUA domain-like, domain 1"/>
    <property type="match status" value="1"/>
</dbReference>
<evidence type="ECO:0000256" key="3">
    <source>
        <dbReference type="ARBA" id="ARBA00012328"/>
    </source>
</evidence>
<dbReference type="PANTHER" id="PTHR30027">
    <property type="entry name" value="RIBOSOMAL RNA SMALL SUBUNIT METHYLTRANSFERASE E"/>
    <property type="match status" value="1"/>
</dbReference>
<dbReference type="OrthoDB" id="9815641at2"/>
<dbReference type="AlphaFoldDB" id="A0A0A2UUR4"/>
<dbReference type="NCBIfam" id="TIGR00046">
    <property type="entry name" value="RsmE family RNA methyltransferase"/>
    <property type="match status" value="1"/>
</dbReference>
<protein>
    <recommendedName>
        <fullName evidence="4 12">Ribosomal RNA small subunit methyltransferase E</fullName>
        <ecNumber evidence="3 12">2.1.1.193</ecNumber>
    </recommendedName>
</protein>
<evidence type="ECO:0000256" key="9">
    <source>
        <dbReference type="ARBA" id="ARBA00022691"/>
    </source>
</evidence>
<dbReference type="PIRSF" id="PIRSF015601">
    <property type="entry name" value="MTase_slr0722"/>
    <property type="match status" value="1"/>
</dbReference>